<proteinExistence type="predicted"/>
<protein>
    <submittedName>
        <fullName evidence="1">Ribosome-binding factor A</fullName>
    </submittedName>
</protein>
<name>A0A0A9U5Q3_ARUDO</name>
<evidence type="ECO:0000313" key="1">
    <source>
        <dbReference type="EMBL" id="JAE11886.1"/>
    </source>
</evidence>
<reference evidence="1" key="2">
    <citation type="journal article" date="2015" name="Data Brief">
        <title>Shoot transcriptome of the giant reed, Arundo donax.</title>
        <authorList>
            <person name="Barrero R.A."/>
            <person name="Guerrero F.D."/>
            <person name="Moolhuijzen P."/>
            <person name="Goolsby J.A."/>
            <person name="Tidwell J."/>
            <person name="Bellgard S.E."/>
            <person name="Bellgard M.I."/>
        </authorList>
    </citation>
    <scope>NUCLEOTIDE SEQUENCE</scope>
    <source>
        <tissue evidence="1">Shoot tissue taken approximately 20 cm above the soil surface</tissue>
    </source>
</reference>
<organism evidence="1">
    <name type="scientific">Arundo donax</name>
    <name type="common">Giant reed</name>
    <name type="synonym">Donax arundinaceus</name>
    <dbReference type="NCBI Taxonomy" id="35708"/>
    <lineage>
        <taxon>Eukaryota</taxon>
        <taxon>Viridiplantae</taxon>
        <taxon>Streptophyta</taxon>
        <taxon>Embryophyta</taxon>
        <taxon>Tracheophyta</taxon>
        <taxon>Spermatophyta</taxon>
        <taxon>Magnoliopsida</taxon>
        <taxon>Liliopsida</taxon>
        <taxon>Poales</taxon>
        <taxon>Poaceae</taxon>
        <taxon>PACMAD clade</taxon>
        <taxon>Arundinoideae</taxon>
        <taxon>Arundineae</taxon>
        <taxon>Arundo</taxon>
    </lineage>
</organism>
<reference evidence="1" key="1">
    <citation type="submission" date="2014-09" db="EMBL/GenBank/DDBJ databases">
        <authorList>
            <person name="Magalhaes I.L.F."/>
            <person name="Oliveira U."/>
            <person name="Santos F.R."/>
            <person name="Vidigal T.H.D.A."/>
            <person name="Brescovit A.D."/>
            <person name="Santos A.J."/>
        </authorList>
    </citation>
    <scope>NUCLEOTIDE SEQUENCE</scope>
    <source>
        <tissue evidence="1">Shoot tissue taken approximately 20 cm above the soil surface</tissue>
    </source>
</reference>
<dbReference type="EMBL" id="GBRH01186010">
    <property type="protein sequence ID" value="JAE11886.1"/>
    <property type="molecule type" value="Transcribed_RNA"/>
</dbReference>
<accession>A0A0A9U5Q3</accession>
<sequence>MNHHQPLQFHSGKYTVQHSESLWEEAVSTCRRLNHHNAHKRPRWIRSIKEQCIFRTEGLLSSKSPREAQMEVHV</sequence>
<dbReference type="AlphaFoldDB" id="A0A0A9U5Q3"/>